<dbReference type="SUPFAM" id="SSF55166">
    <property type="entry name" value="Hedgehog/DD-peptidase"/>
    <property type="match status" value="1"/>
</dbReference>
<keyword evidence="5 9" id="KW-0862">Zinc</keyword>
<dbReference type="GO" id="GO:0008270">
    <property type="term" value="F:zinc ion binding"/>
    <property type="evidence" value="ECO:0007669"/>
    <property type="project" value="UniProtKB-UniRule"/>
</dbReference>
<comment type="cofactor">
    <cofactor evidence="9">
        <name>Zn(2+)</name>
        <dbReference type="ChEBI" id="CHEBI:29105"/>
    </cofactor>
    <text evidence="9">Binds 1 zinc ion per subunit.</text>
</comment>
<name>A0A1M4U673_9ACTN</name>
<comment type="similarity">
    <text evidence="9 10">Belongs to the peptidase M15D family.</text>
</comment>
<comment type="function">
    <text evidence="9 10">Catalyzes hydrolysis of the D-alanyl-D-alanine dipeptide.</text>
</comment>
<evidence type="ECO:0000256" key="2">
    <source>
        <dbReference type="ARBA" id="ARBA00022670"/>
    </source>
</evidence>
<reference evidence="12" key="1">
    <citation type="submission" date="2016-11" db="EMBL/GenBank/DDBJ databases">
        <authorList>
            <person name="Varghese N."/>
            <person name="Submissions S."/>
        </authorList>
    </citation>
    <scope>NUCLEOTIDE SEQUENCE [LARGE SCALE GENOMIC DNA]</scope>
    <source>
        <strain evidence="12">DSM 19514</strain>
    </source>
</reference>
<organism evidence="11 12">
    <name type="scientific">Ferrithrix thermotolerans DSM 19514</name>
    <dbReference type="NCBI Taxonomy" id="1121881"/>
    <lineage>
        <taxon>Bacteria</taxon>
        <taxon>Bacillati</taxon>
        <taxon>Actinomycetota</taxon>
        <taxon>Acidimicrobiia</taxon>
        <taxon>Acidimicrobiales</taxon>
        <taxon>Acidimicrobiaceae</taxon>
        <taxon>Ferrithrix</taxon>
    </lineage>
</organism>
<dbReference type="EMBL" id="FQUL01000008">
    <property type="protein sequence ID" value="SHE52067.1"/>
    <property type="molecule type" value="Genomic_DNA"/>
</dbReference>
<dbReference type="GO" id="GO:0160237">
    <property type="term" value="F:D-Ala-D-Ala dipeptidase activity"/>
    <property type="evidence" value="ECO:0007669"/>
    <property type="project" value="UniProtKB-EC"/>
</dbReference>
<dbReference type="STRING" id="1121881.SAMN02745225_00859"/>
<evidence type="ECO:0000313" key="11">
    <source>
        <dbReference type="EMBL" id="SHE52067.1"/>
    </source>
</evidence>
<keyword evidence="12" id="KW-1185">Reference proteome</keyword>
<dbReference type="GO" id="GO:0006508">
    <property type="term" value="P:proteolysis"/>
    <property type="evidence" value="ECO:0007669"/>
    <property type="project" value="UniProtKB-KW"/>
</dbReference>
<dbReference type="PIRSF" id="PIRSF026671">
    <property type="entry name" value="AA_dipeptidase"/>
    <property type="match status" value="1"/>
</dbReference>
<sequence>MTKNFEVREDIDPKRESLVLLSDPKISSIPISECGEHLVRLEPSSKLTIDPKFGEVDTRYSFVRISVAKGLYRASEALPSELELRIYEGWRPRSIQERYFYDFVDELRGMYKDAQEDELNRLASRYVAPPWIAPPHVTGAAVDLTLAYVDGPELDMGTKVNESPEESGMRCYMDSNEISDEARRNRKVLSRVLKAQGFANYPTEWWHWSMGDQYWCFIYGHSSARYGETKPQQPSVA</sequence>
<feature type="binding site" evidence="9">
    <location>
        <position position="136"/>
    </location>
    <ligand>
        <name>Zn(2+)</name>
        <dbReference type="ChEBI" id="CHEBI:29105"/>
        <note>catalytic</note>
    </ligand>
</feature>
<comment type="catalytic activity">
    <reaction evidence="1 9 10">
        <text>D-alanyl-D-alanine + H2O = 2 D-alanine</text>
        <dbReference type="Rhea" id="RHEA:20661"/>
        <dbReference type="ChEBI" id="CHEBI:15377"/>
        <dbReference type="ChEBI" id="CHEBI:57416"/>
        <dbReference type="ChEBI" id="CHEBI:57822"/>
        <dbReference type="EC" id="3.4.13.22"/>
    </reaction>
</comment>
<dbReference type="PANTHER" id="PTHR43126">
    <property type="entry name" value="D-ALANYL-D-ALANINE DIPEPTIDASE"/>
    <property type="match status" value="1"/>
</dbReference>
<dbReference type="Gene3D" id="3.30.1380.10">
    <property type="match status" value="1"/>
</dbReference>
<dbReference type="HAMAP" id="MF_01924">
    <property type="entry name" value="A_A_dipeptidase"/>
    <property type="match status" value="1"/>
</dbReference>
<evidence type="ECO:0000256" key="9">
    <source>
        <dbReference type="HAMAP-Rule" id="MF_01924"/>
    </source>
</evidence>
<dbReference type="Proteomes" id="UP000184295">
    <property type="component" value="Unassembled WGS sequence"/>
</dbReference>
<dbReference type="AlphaFoldDB" id="A0A1M4U673"/>
<dbReference type="InterPro" id="IPR009045">
    <property type="entry name" value="Zn_M74/Hedgehog-like"/>
</dbReference>
<keyword evidence="6 9" id="KW-0224">Dipeptidase</keyword>
<dbReference type="RefSeq" id="WP_072789060.1">
    <property type="nucleotide sequence ID" value="NZ_FQUL01000008.1"/>
</dbReference>
<evidence type="ECO:0000256" key="7">
    <source>
        <dbReference type="ARBA" id="ARBA00023049"/>
    </source>
</evidence>
<keyword evidence="7 9" id="KW-0482">Metalloprotease</keyword>
<evidence type="ECO:0000256" key="8">
    <source>
        <dbReference type="ARBA" id="ARBA00023316"/>
    </source>
</evidence>
<evidence type="ECO:0000256" key="10">
    <source>
        <dbReference type="PIRNR" id="PIRNR026671"/>
    </source>
</evidence>
<dbReference type="OrthoDB" id="9801430at2"/>
<proteinExistence type="inferred from homology"/>
<evidence type="ECO:0000256" key="4">
    <source>
        <dbReference type="ARBA" id="ARBA00022801"/>
    </source>
</evidence>
<keyword evidence="2 9" id="KW-0645">Protease</keyword>
<feature type="binding site" evidence="9">
    <location>
        <position position="207"/>
    </location>
    <ligand>
        <name>Zn(2+)</name>
        <dbReference type="ChEBI" id="CHEBI:29105"/>
        <note>catalytic</note>
    </ligand>
</feature>
<dbReference type="Pfam" id="PF01427">
    <property type="entry name" value="Peptidase_M15"/>
    <property type="match status" value="1"/>
</dbReference>
<evidence type="ECO:0000256" key="5">
    <source>
        <dbReference type="ARBA" id="ARBA00022833"/>
    </source>
</evidence>
<dbReference type="InterPro" id="IPR000755">
    <property type="entry name" value="A_A_dipeptidase"/>
</dbReference>
<keyword evidence="3 9" id="KW-0479">Metal-binding</keyword>
<evidence type="ECO:0000256" key="6">
    <source>
        <dbReference type="ARBA" id="ARBA00022997"/>
    </source>
</evidence>
<evidence type="ECO:0000256" key="1">
    <source>
        <dbReference type="ARBA" id="ARBA00001362"/>
    </source>
</evidence>
<accession>A0A1M4U673</accession>
<protein>
    <recommendedName>
        <fullName evidence="9 10">D-alanyl-D-alanine dipeptidase</fullName>
        <shortName evidence="9 10">D-Ala-D-Ala dipeptidase</shortName>
        <ecNumber evidence="9 10">3.4.13.22</ecNumber>
    </recommendedName>
</protein>
<feature type="site" description="Transition state stabilizer" evidence="9">
    <location>
        <position position="91"/>
    </location>
</feature>
<feature type="active site" description="Proton donor/acceptor" evidence="9">
    <location>
        <position position="204"/>
    </location>
</feature>
<feature type="binding site" evidence="9">
    <location>
        <position position="143"/>
    </location>
    <ligand>
        <name>Zn(2+)</name>
        <dbReference type="ChEBI" id="CHEBI:29105"/>
        <note>catalytic</note>
    </ligand>
</feature>
<keyword evidence="4 9" id="KW-0378">Hydrolase</keyword>
<dbReference type="EC" id="3.4.13.22" evidence="9 10"/>
<dbReference type="PANTHER" id="PTHR43126:SF2">
    <property type="entry name" value="D-ALANYL-D-ALANINE DIPEPTIDASE"/>
    <property type="match status" value="1"/>
</dbReference>
<evidence type="ECO:0000256" key="3">
    <source>
        <dbReference type="ARBA" id="ARBA00022723"/>
    </source>
</evidence>
<keyword evidence="8 10" id="KW-0961">Cell wall biogenesis/degradation</keyword>
<dbReference type="GO" id="GO:0008237">
    <property type="term" value="F:metallopeptidase activity"/>
    <property type="evidence" value="ECO:0007669"/>
    <property type="project" value="UniProtKB-KW"/>
</dbReference>
<gene>
    <name evidence="11" type="ORF">SAMN02745225_00859</name>
</gene>
<evidence type="ECO:0000313" key="12">
    <source>
        <dbReference type="Proteomes" id="UP000184295"/>
    </source>
</evidence>
<dbReference type="GO" id="GO:0071555">
    <property type="term" value="P:cell wall organization"/>
    <property type="evidence" value="ECO:0007669"/>
    <property type="project" value="UniProtKB-KW"/>
</dbReference>
<dbReference type="CDD" id="cd14843">
    <property type="entry name" value="D-Ala-D-Ala_dipeptidase_like"/>
    <property type="match status" value="1"/>
</dbReference>